<dbReference type="EMBL" id="MN740385">
    <property type="protein sequence ID" value="QHU03719.1"/>
    <property type="molecule type" value="Genomic_DNA"/>
</dbReference>
<reference evidence="1" key="1">
    <citation type="journal article" date="2020" name="Nature">
        <title>Giant virus diversity and host interactions through global metagenomics.</title>
        <authorList>
            <person name="Schulz F."/>
            <person name="Roux S."/>
            <person name="Paez-Espino D."/>
            <person name="Jungbluth S."/>
            <person name="Walsh D.A."/>
            <person name="Denef V.J."/>
            <person name="McMahon K.D."/>
            <person name="Konstantinidis K.T."/>
            <person name="Eloe-Fadrosh E.A."/>
            <person name="Kyrpides N.C."/>
            <person name="Woyke T."/>
        </authorList>
    </citation>
    <scope>NUCLEOTIDE SEQUENCE</scope>
    <source>
        <strain evidence="1">GVMAG-M-3300027206-1</strain>
    </source>
</reference>
<dbReference type="AlphaFoldDB" id="A0A6C0JDL9"/>
<accession>A0A6C0JDL9</accession>
<proteinExistence type="predicted"/>
<name>A0A6C0JDL9_9ZZZZ</name>
<protein>
    <submittedName>
        <fullName evidence="1">Uncharacterized protein</fullName>
    </submittedName>
</protein>
<organism evidence="1">
    <name type="scientific">viral metagenome</name>
    <dbReference type="NCBI Taxonomy" id="1070528"/>
    <lineage>
        <taxon>unclassified sequences</taxon>
        <taxon>metagenomes</taxon>
        <taxon>organismal metagenomes</taxon>
    </lineage>
</organism>
<evidence type="ECO:0000313" key="1">
    <source>
        <dbReference type="EMBL" id="QHU03719.1"/>
    </source>
</evidence>
<sequence length="67" mass="7534">MWNVVFLLAIVFVLTYDPKSRTLEKYVAHPTAPTQKSCEDAHYQSVQFAQSPYDCPPSGRTQMGAIV</sequence>